<dbReference type="InterPro" id="IPR016181">
    <property type="entry name" value="Acyl_CoA_acyltransferase"/>
</dbReference>
<dbReference type="Proteomes" id="UP000830055">
    <property type="component" value="Chromosome"/>
</dbReference>
<dbReference type="Gene3D" id="3.40.630.30">
    <property type="match status" value="1"/>
</dbReference>
<dbReference type="EMBL" id="AP025516">
    <property type="protein sequence ID" value="BDD86527.1"/>
    <property type="molecule type" value="Genomic_DNA"/>
</dbReference>
<dbReference type="SUPFAM" id="SSF55729">
    <property type="entry name" value="Acyl-CoA N-acyltransferases (Nat)"/>
    <property type="match status" value="1"/>
</dbReference>
<sequence>MEISIYSPAHEAAVIGAIAKDPLWQIITSDQTIAVYRQLLRTSITYVSFSDATFCGYVRAVPDPGFAAYISELYVVEAWRGRKIGQALIERVKHDHPHLHLYALSDEDAFYEKKGYTKVGSVFAI</sequence>
<feature type="domain" description="N-acetyltransferase" evidence="1">
    <location>
        <begin position="1"/>
        <end position="125"/>
    </location>
</feature>
<accession>A0ABN6M0U0</accession>
<gene>
    <name evidence="2" type="ORF">DPPLL_08920</name>
</gene>
<reference evidence="2 3" key="1">
    <citation type="submission" date="2022-01" db="EMBL/GenBank/DDBJ databases">
        <title>Desulfofustis limnae sp. nov., a novel mesophilic sulfate-reducing bacterium isolated from marsh soil.</title>
        <authorList>
            <person name="Watanabe M."/>
            <person name="Takahashi A."/>
            <person name="Kojima H."/>
            <person name="Fukui M."/>
        </authorList>
    </citation>
    <scope>NUCLEOTIDE SEQUENCE [LARGE SCALE GENOMIC DNA]</scope>
    <source>
        <strain evidence="2 3">PPLL</strain>
    </source>
</reference>
<dbReference type="RefSeq" id="WP_284153612.1">
    <property type="nucleotide sequence ID" value="NZ_AP025516.1"/>
</dbReference>
<evidence type="ECO:0000259" key="1">
    <source>
        <dbReference type="PROSITE" id="PS51186"/>
    </source>
</evidence>
<protein>
    <recommendedName>
        <fullName evidence="1">N-acetyltransferase domain-containing protein</fullName>
    </recommendedName>
</protein>
<dbReference type="PROSITE" id="PS51186">
    <property type="entry name" value="GNAT"/>
    <property type="match status" value="1"/>
</dbReference>
<evidence type="ECO:0000313" key="3">
    <source>
        <dbReference type="Proteomes" id="UP000830055"/>
    </source>
</evidence>
<proteinExistence type="predicted"/>
<dbReference type="CDD" id="cd04301">
    <property type="entry name" value="NAT_SF"/>
    <property type="match status" value="1"/>
</dbReference>
<dbReference type="InterPro" id="IPR000182">
    <property type="entry name" value="GNAT_dom"/>
</dbReference>
<dbReference type="Pfam" id="PF13508">
    <property type="entry name" value="Acetyltransf_7"/>
    <property type="match status" value="1"/>
</dbReference>
<name>A0ABN6M0U0_9BACT</name>
<evidence type="ECO:0000313" key="2">
    <source>
        <dbReference type="EMBL" id="BDD86527.1"/>
    </source>
</evidence>
<keyword evidence="3" id="KW-1185">Reference proteome</keyword>
<organism evidence="2 3">
    <name type="scientific">Desulfofustis limnaeus</name>
    <dbReference type="NCBI Taxonomy" id="2740163"/>
    <lineage>
        <taxon>Bacteria</taxon>
        <taxon>Pseudomonadati</taxon>
        <taxon>Thermodesulfobacteriota</taxon>
        <taxon>Desulfobulbia</taxon>
        <taxon>Desulfobulbales</taxon>
        <taxon>Desulfocapsaceae</taxon>
        <taxon>Desulfofustis</taxon>
    </lineage>
</organism>